<sequence length="166" mass="17901">MKFTKFLIISALVVMLGVGLFSARQASALDGPDIVGQLGAAGTGAGYTPADVKDPRQIVANIIRVALEFLGMLFFVFTLYAGFLWMTAGGNDEQVTKAKSLLTQAVIGLAIILSAYSITLFAIKLAKGDYTDYWDGQIRRYDLEKAPIYDSDASGVPVGEVNLLRR</sequence>
<organism evidence="2 3">
    <name type="scientific">Candidatus Magasanikbacteria bacterium RIFOXYC2_FULL_42_28</name>
    <dbReference type="NCBI Taxonomy" id="1798704"/>
    <lineage>
        <taxon>Bacteria</taxon>
        <taxon>Candidatus Magasanikiibacteriota</taxon>
    </lineage>
</organism>
<accession>A0A1F6NVR2</accession>
<comment type="caution">
    <text evidence="2">The sequence shown here is derived from an EMBL/GenBank/DDBJ whole genome shotgun (WGS) entry which is preliminary data.</text>
</comment>
<dbReference type="STRING" id="1798704.A3J93_02455"/>
<evidence type="ECO:0000256" key="1">
    <source>
        <dbReference type="SAM" id="Phobius"/>
    </source>
</evidence>
<dbReference type="AlphaFoldDB" id="A0A1F6NVR2"/>
<keyword evidence="1" id="KW-0472">Membrane</keyword>
<dbReference type="InterPro" id="IPR043993">
    <property type="entry name" value="T4SS_pilin"/>
</dbReference>
<reference evidence="2 3" key="1">
    <citation type="journal article" date="2016" name="Nat. Commun.">
        <title>Thousands of microbial genomes shed light on interconnected biogeochemical processes in an aquifer system.</title>
        <authorList>
            <person name="Anantharaman K."/>
            <person name="Brown C.T."/>
            <person name="Hug L.A."/>
            <person name="Sharon I."/>
            <person name="Castelle C.J."/>
            <person name="Probst A.J."/>
            <person name="Thomas B.C."/>
            <person name="Singh A."/>
            <person name="Wilkins M.J."/>
            <person name="Karaoz U."/>
            <person name="Brodie E.L."/>
            <person name="Williams K.H."/>
            <person name="Hubbard S.S."/>
            <person name="Banfield J.F."/>
        </authorList>
    </citation>
    <scope>NUCLEOTIDE SEQUENCE [LARGE SCALE GENOMIC DNA]</scope>
</reference>
<feature type="transmembrane region" description="Helical" evidence="1">
    <location>
        <begin position="101"/>
        <end position="123"/>
    </location>
</feature>
<dbReference type="Proteomes" id="UP000177907">
    <property type="component" value="Unassembled WGS sequence"/>
</dbReference>
<gene>
    <name evidence="2" type="ORF">A3J93_02455</name>
</gene>
<proteinExistence type="predicted"/>
<dbReference type="EMBL" id="MFQZ01000008">
    <property type="protein sequence ID" value="OGH88009.1"/>
    <property type="molecule type" value="Genomic_DNA"/>
</dbReference>
<feature type="transmembrane region" description="Helical" evidence="1">
    <location>
        <begin position="69"/>
        <end position="89"/>
    </location>
</feature>
<keyword evidence="1" id="KW-1133">Transmembrane helix</keyword>
<evidence type="ECO:0000313" key="2">
    <source>
        <dbReference type="EMBL" id="OGH88009.1"/>
    </source>
</evidence>
<dbReference type="Pfam" id="PF18895">
    <property type="entry name" value="T4SS_pilin"/>
    <property type="match status" value="1"/>
</dbReference>
<protein>
    <submittedName>
        <fullName evidence="2">Uncharacterized protein</fullName>
    </submittedName>
</protein>
<evidence type="ECO:0000313" key="3">
    <source>
        <dbReference type="Proteomes" id="UP000177907"/>
    </source>
</evidence>
<name>A0A1F6NVR2_9BACT</name>
<keyword evidence="1" id="KW-0812">Transmembrane</keyword>